<reference evidence="2" key="1">
    <citation type="journal article" date="2023" name="Microbiol Resour">
        <title>Genome Sequences of Rhodoplanes serenus and Two Thermotolerant Strains, Rhodoplanes tepidamans and 'Rhodoplanes cryptolactis,' Further Refine the Genus.</title>
        <authorList>
            <person name="Rayyan A.A."/>
            <person name="Kyndt J.A."/>
        </authorList>
    </citation>
    <scope>NUCLEOTIDE SEQUENCE</scope>
    <source>
        <strain evidence="2">DSM 9987</strain>
    </source>
</reference>
<keyword evidence="1" id="KW-0472">Membrane</keyword>
<keyword evidence="3" id="KW-1185">Reference proteome</keyword>
<name>A0ABT5J4Y6_RHOTP</name>
<dbReference type="EMBL" id="JAQQLI010000003">
    <property type="protein sequence ID" value="MDC7784694.1"/>
    <property type="molecule type" value="Genomic_DNA"/>
</dbReference>
<gene>
    <name evidence="2" type="ORF">PQJ73_03275</name>
</gene>
<accession>A0ABT5J4Y6</accession>
<protein>
    <recommendedName>
        <fullName evidence="4">Holin-X, holin superfamily III</fullName>
    </recommendedName>
</protein>
<evidence type="ECO:0000313" key="2">
    <source>
        <dbReference type="EMBL" id="MDC7784694.1"/>
    </source>
</evidence>
<evidence type="ECO:0000313" key="3">
    <source>
        <dbReference type="Proteomes" id="UP001165652"/>
    </source>
</evidence>
<dbReference type="Proteomes" id="UP001165652">
    <property type="component" value="Unassembled WGS sequence"/>
</dbReference>
<keyword evidence="1" id="KW-0812">Transmembrane</keyword>
<evidence type="ECO:0008006" key="4">
    <source>
        <dbReference type="Google" id="ProtNLM"/>
    </source>
</evidence>
<dbReference type="RefSeq" id="WP_272775543.1">
    <property type="nucleotide sequence ID" value="NZ_JAQQLI010000003.1"/>
</dbReference>
<evidence type="ECO:0000256" key="1">
    <source>
        <dbReference type="SAM" id="Phobius"/>
    </source>
</evidence>
<comment type="caution">
    <text evidence="2">The sequence shown here is derived from an EMBL/GenBank/DDBJ whole genome shotgun (WGS) entry which is preliminary data.</text>
</comment>
<proteinExistence type="predicted"/>
<feature type="transmembrane region" description="Helical" evidence="1">
    <location>
        <begin position="60"/>
        <end position="81"/>
    </location>
</feature>
<organism evidence="2 3">
    <name type="scientific">Rhodoplanes tepidamans</name>
    <name type="common">Rhodoplanes cryptolactis</name>
    <dbReference type="NCBI Taxonomy" id="200616"/>
    <lineage>
        <taxon>Bacteria</taxon>
        <taxon>Pseudomonadati</taxon>
        <taxon>Pseudomonadota</taxon>
        <taxon>Alphaproteobacteria</taxon>
        <taxon>Hyphomicrobiales</taxon>
        <taxon>Nitrobacteraceae</taxon>
        <taxon>Rhodoplanes</taxon>
    </lineage>
</organism>
<reference evidence="2" key="2">
    <citation type="submission" date="2023-02" db="EMBL/GenBank/DDBJ databases">
        <authorList>
            <person name="Rayyan A."/>
            <person name="Meyer T."/>
            <person name="Kyndt J.A."/>
        </authorList>
    </citation>
    <scope>NUCLEOTIDE SEQUENCE</scope>
    <source>
        <strain evidence="2">DSM 9987</strain>
    </source>
</reference>
<sequence length="120" mass="12220">MSEERAPADEIARLEDEIERLSDIAEGCRKIVMAARAAIGLGGLALAGALLGLWRGDAPVLVGAITAILGGIVVSGSNTATRRQSLAAAARAEARRAALIGAMPLTLVPSPEIEPPAGGW</sequence>
<keyword evidence="1" id="KW-1133">Transmembrane helix</keyword>
<feature type="transmembrane region" description="Helical" evidence="1">
    <location>
        <begin position="34"/>
        <end position="54"/>
    </location>
</feature>